<evidence type="ECO:0000313" key="5">
    <source>
        <dbReference type="Proteomes" id="UP000507962"/>
    </source>
</evidence>
<dbReference type="EMBL" id="CAADHO010000018">
    <property type="protein sequence ID" value="VFQ47472.1"/>
    <property type="molecule type" value="Genomic_DNA"/>
</dbReference>
<dbReference type="AlphaFoldDB" id="A0A4U8YYZ3"/>
<keyword evidence="4" id="KW-0489">Methyltransferase</keyword>
<dbReference type="InterPro" id="IPR036291">
    <property type="entry name" value="NAD(P)-bd_dom_sf"/>
</dbReference>
<evidence type="ECO:0000256" key="2">
    <source>
        <dbReference type="SAM" id="Phobius"/>
    </source>
</evidence>
<feature type="domain" description="Polysaccharide biosynthesis protein CapD-like" evidence="3">
    <location>
        <begin position="303"/>
        <end position="587"/>
    </location>
</feature>
<dbReference type="Gene3D" id="3.40.50.720">
    <property type="entry name" value="NAD(P)-binding Rossmann-like Domain"/>
    <property type="match status" value="2"/>
</dbReference>
<dbReference type="GO" id="GO:0032259">
    <property type="term" value="P:methylation"/>
    <property type="evidence" value="ECO:0007669"/>
    <property type="project" value="UniProtKB-KW"/>
</dbReference>
<evidence type="ECO:0000313" key="4">
    <source>
        <dbReference type="EMBL" id="VFQ47472.1"/>
    </source>
</evidence>
<organism evidence="4 5">
    <name type="scientific">Desulfoluna butyratoxydans</name>
    <dbReference type="NCBI Taxonomy" id="231438"/>
    <lineage>
        <taxon>Bacteria</taxon>
        <taxon>Pseudomonadati</taxon>
        <taxon>Thermodesulfobacteriota</taxon>
        <taxon>Desulfobacteria</taxon>
        <taxon>Desulfobacterales</taxon>
        <taxon>Desulfolunaceae</taxon>
        <taxon>Desulfoluna</taxon>
    </lineage>
</organism>
<gene>
    <name evidence="4" type="ORF">MSL71_51720</name>
</gene>
<dbReference type="GO" id="GO:0008168">
    <property type="term" value="F:methyltransferase activity"/>
    <property type="evidence" value="ECO:0007669"/>
    <property type="project" value="UniProtKB-KW"/>
</dbReference>
<name>A0A4U8YYZ3_9BACT</name>
<accession>A0A4U8YYZ3</accession>
<evidence type="ECO:0000256" key="1">
    <source>
        <dbReference type="ARBA" id="ARBA00007430"/>
    </source>
</evidence>
<dbReference type="PANTHER" id="PTHR43318">
    <property type="entry name" value="UDP-N-ACETYLGLUCOSAMINE 4,6-DEHYDRATASE"/>
    <property type="match status" value="1"/>
</dbReference>
<dbReference type="SUPFAM" id="SSF51735">
    <property type="entry name" value="NAD(P)-binding Rossmann-fold domains"/>
    <property type="match status" value="1"/>
</dbReference>
<feature type="transmembrane region" description="Helical" evidence="2">
    <location>
        <begin position="112"/>
        <end position="133"/>
    </location>
</feature>
<dbReference type="SUPFAM" id="SSF53335">
    <property type="entry name" value="S-adenosyl-L-methionine-dependent methyltransferases"/>
    <property type="match status" value="1"/>
</dbReference>
<dbReference type="Pfam" id="PF02719">
    <property type="entry name" value="Polysacc_synt_2"/>
    <property type="match status" value="1"/>
</dbReference>
<dbReference type="Proteomes" id="UP000507962">
    <property type="component" value="Unassembled WGS sequence"/>
</dbReference>
<feature type="transmembrane region" description="Helical" evidence="2">
    <location>
        <begin position="79"/>
        <end position="100"/>
    </location>
</feature>
<dbReference type="RefSeq" id="WP_180147337.1">
    <property type="nucleotide sequence ID" value="NZ_CAADHO010000018.1"/>
</dbReference>
<proteinExistence type="inferred from homology"/>
<evidence type="ECO:0000259" key="3">
    <source>
        <dbReference type="Pfam" id="PF02719"/>
    </source>
</evidence>
<dbReference type="Pfam" id="PF13727">
    <property type="entry name" value="CoA_binding_3"/>
    <property type="match status" value="1"/>
</dbReference>
<dbReference type="InterPro" id="IPR003869">
    <property type="entry name" value="Polysac_CapD-like"/>
</dbReference>
<keyword evidence="4" id="KW-0808">Transferase</keyword>
<keyword evidence="2" id="KW-0812">Transmembrane</keyword>
<reference evidence="4 5" key="1">
    <citation type="submission" date="2019-03" db="EMBL/GenBank/DDBJ databases">
        <authorList>
            <person name="Nijsse B."/>
        </authorList>
    </citation>
    <scope>NUCLEOTIDE SEQUENCE [LARGE SCALE GENOMIC DNA]</scope>
    <source>
        <strain evidence="4">Desulfoluna butyratoxydans MSL71</strain>
    </source>
</reference>
<dbReference type="CDD" id="cd05237">
    <property type="entry name" value="UDP_invert_4-6DH_SDR_e"/>
    <property type="match status" value="1"/>
</dbReference>
<feature type="transmembrane region" description="Helical" evidence="2">
    <location>
        <begin position="9"/>
        <end position="29"/>
    </location>
</feature>
<keyword evidence="2" id="KW-1133">Transmembrane helix</keyword>
<protein>
    <submittedName>
        <fullName evidence="4">S-adenosyl-l-methionine-dependent methyltransferase</fullName>
    </submittedName>
</protein>
<comment type="similarity">
    <text evidence="1">Belongs to the polysaccharide synthase family.</text>
</comment>
<dbReference type="PANTHER" id="PTHR43318:SF1">
    <property type="entry name" value="POLYSACCHARIDE BIOSYNTHESIS PROTEIN EPSC-RELATED"/>
    <property type="match status" value="1"/>
</dbReference>
<dbReference type="InterPro" id="IPR029063">
    <property type="entry name" value="SAM-dependent_MTases_sf"/>
</dbReference>
<keyword evidence="2" id="KW-0472">Membrane</keyword>
<sequence>MIIKQTRKISVLIVVLSDFLILTGVFYLAHLIRFDFSLPTGFRSTDSAMMLSVVTFKVAMFSFFKLYRGMWRFTSITDLFNVVKASTVSSVFIVLFLLYLNRFIGLSRSVFVIDWFLTVLFISGFRVMVRIYFEGRFKIWARLVFPRFFKCASESVWKQRKRLLIIGAGNSGEKILREIRDNAGLDYQVIGLVDDHPSKQGKYIHGKQVIGGIDDLTDIALRSNAEELLIAIASATSKQMRRIVASCKETRLTYKTIPGMGEIISGDVSVSSIREVSYNDLLGRDNIKLDSGIINTMLTKSTVLVTGAGGSIGSELCRQICRFNPEKVILFERAESPLYAIDMELKHHFPHFEVVPVLADIQYTSQLERVFEKYKPQCVFHAAAYKHVPMMENHAWKAVKNNIIGTQNVVEVSKQHGVNRFVLVSTDKAVRPTNVMGTTKRIAEMAVLNQMNDGDCQTKFMAVRFGNVVGSAGSVLPLFKKQIEEGGPITVTHKDITRYFMTIPEAAQLILQAGAMGEGGEIFILDMGEPVKIDALARDFIRLSGFEPDVDIDIKYIGLRPGEKLYEELITDGEGIVPTEHRKIMVLRGQEKDLVKLNGNIEALKELAEDQCGEEIRKRLMKIVPEYHPAEH</sequence>
<feature type="transmembrane region" description="Helical" evidence="2">
    <location>
        <begin position="49"/>
        <end position="67"/>
    </location>
</feature>
<keyword evidence="5" id="KW-1185">Reference proteome</keyword>
<dbReference type="InterPro" id="IPR051203">
    <property type="entry name" value="Polysaccharide_Synthase-Rel"/>
</dbReference>